<dbReference type="InterPro" id="IPR035965">
    <property type="entry name" value="PAS-like_dom_sf"/>
</dbReference>
<keyword evidence="6" id="KW-0716">Sensory transduction</keyword>
<feature type="domain" description="PAC" evidence="18">
    <location>
        <begin position="91"/>
        <end position="143"/>
    </location>
</feature>
<evidence type="ECO:0000256" key="15">
    <source>
        <dbReference type="ARBA" id="ARBA00023026"/>
    </source>
</evidence>
<dbReference type="Pfam" id="PF13426">
    <property type="entry name" value="PAS_9"/>
    <property type="match status" value="1"/>
</dbReference>
<dbReference type="STRING" id="272630.MexAM1_META1p1588"/>
<keyword evidence="10" id="KW-0677">Repeat</keyword>
<dbReference type="SUPFAM" id="SSF55785">
    <property type="entry name" value="PYP-like sensor domain (PAS domain)"/>
    <property type="match status" value="1"/>
</dbReference>
<dbReference type="CDD" id="cd00130">
    <property type="entry name" value="PAS"/>
    <property type="match status" value="1"/>
</dbReference>
<evidence type="ECO:0000256" key="11">
    <source>
        <dbReference type="ARBA" id="ARBA00022741"/>
    </source>
</evidence>
<dbReference type="eggNOG" id="COG3920">
    <property type="taxonomic scope" value="Bacteria"/>
</dbReference>
<dbReference type="Gene3D" id="3.30.450.20">
    <property type="entry name" value="PAS domain"/>
    <property type="match status" value="1"/>
</dbReference>
<evidence type="ECO:0000256" key="5">
    <source>
        <dbReference type="ARBA" id="ARBA00022553"/>
    </source>
</evidence>
<keyword evidence="12" id="KW-0418">Kinase</keyword>
<dbReference type="InterPro" id="IPR011102">
    <property type="entry name" value="Sig_transdc_His_kinase_HWE"/>
</dbReference>
<dbReference type="NCBIfam" id="TIGR00229">
    <property type="entry name" value="sensory_box"/>
    <property type="match status" value="1"/>
</dbReference>
<reference evidence="19 20" key="1">
    <citation type="journal article" date="2009" name="PLoS ONE">
        <title>Methylobacterium genome sequences: a reference blueprint to investigate microbial metabolism of C1 compounds from natural and industrial sources.</title>
        <authorList>
            <person name="Vuilleumier S."/>
            <person name="Chistoserdova L."/>
            <person name="Lee M.-C."/>
            <person name="Bringel F."/>
            <person name="Lajus A."/>
            <person name="Zhou Y."/>
            <person name="Gourion B."/>
            <person name="Barbe V."/>
            <person name="Chang J."/>
            <person name="Cruveiller S."/>
            <person name="Dossat C."/>
            <person name="Gillett W."/>
            <person name="Gruffaz C."/>
            <person name="Haugen E."/>
            <person name="Hourcade E."/>
            <person name="Levy R."/>
            <person name="Mangenot S."/>
            <person name="Muller E."/>
            <person name="Nadalig T."/>
            <person name="Pagni M."/>
            <person name="Penny C."/>
            <person name="Peyraud R."/>
            <person name="Robinson D.G."/>
            <person name="Roche D."/>
            <person name="Rouy Z."/>
            <person name="Saenampechek C."/>
            <person name="Salvignol G."/>
            <person name="Vallenet D."/>
            <person name="Wu Z."/>
            <person name="Marx C.J."/>
            <person name="Vorholt J.A."/>
            <person name="Olson M.V."/>
            <person name="Kaul R."/>
            <person name="Weissenbach J."/>
            <person name="Medigue C."/>
            <person name="Lidstrom M.E."/>
        </authorList>
    </citation>
    <scope>NUCLEOTIDE SEQUENCE [LARGE SCALE GENOMIC DNA]</scope>
    <source>
        <strain evidence="20">ATCC 14718 / DSM 1338 / JCM 2805 / NCIMB 9133 / AM1</strain>
    </source>
</reference>
<dbReference type="EC" id="2.7.13.3" evidence="2"/>
<dbReference type="KEGG" id="mea:Mex_1p1588"/>
<evidence type="ECO:0000256" key="14">
    <source>
        <dbReference type="ARBA" id="ARBA00022991"/>
    </source>
</evidence>
<evidence type="ECO:0000313" key="20">
    <source>
        <dbReference type="Proteomes" id="UP000009081"/>
    </source>
</evidence>
<dbReference type="SMART" id="SM00091">
    <property type="entry name" value="PAS"/>
    <property type="match status" value="1"/>
</dbReference>
<dbReference type="GO" id="GO:0005524">
    <property type="term" value="F:ATP binding"/>
    <property type="evidence" value="ECO:0007669"/>
    <property type="project" value="UniProtKB-KW"/>
</dbReference>
<keyword evidence="5" id="KW-0597">Phosphoprotein</keyword>
<dbReference type="PROSITE" id="PS50112">
    <property type="entry name" value="PAS"/>
    <property type="match status" value="1"/>
</dbReference>
<protein>
    <recommendedName>
        <fullName evidence="3">Blue-light-activated histidine kinase</fullName>
        <ecNumber evidence="2">2.7.13.3</ecNumber>
    </recommendedName>
</protein>
<evidence type="ECO:0000313" key="19">
    <source>
        <dbReference type="EMBL" id="ACS39447.1"/>
    </source>
</evidence>
<evidence type="ECO:0000256" key="4">
    <source>
        <dbReference type="ARBA" id="ARBA00022543"/>
    </source>
</evidence>
<evidence type="ECO:0000256" key="13">
    <source>
        <dbReference type="ARBA" id="ARBA00022840"/>
    </source>
</evidence>
<evidence type="ECO:0000256" key="3">
    <source>
        <dbReference type="ARBA" id="ARBA00021740"/>
    </source>
</evidence>
<keyword evidence="11" id="KW-0547">Nucleotide-binding</keyword>
<evidence type="ECO:0000256" key="1">
    <source>
        <dbReference type="ARBA" id="ARBA00000085"/>
    </source>
</evidence>
<evidence type="ECO:0000256" key="6">
    <source>
        <dbReference type="ARBA" id="ARBA00022606"/>
    </source>
</evidence>
<dbReference type="GO" id="GO:0009881">
    <property type="term" value="F:photoreceptor activity"/>
    <property type="evidence" value="ECO:0007669"/>
    <property type="project" value="UniProtKB-KW"/>
</dbReference>
<keyword evidence="13" id="KW-0067">ATP-binding</keyword>
<name>C5B097_METEA</name>
<dbReference type="SMART" id="SM00086">
    <property type="entry name" value="PAC"/>
    <property type="match status" value="1"/>
</dbReference>
<dbReference type="HOGENOM" id="CLU_000445_114_57_5"/>
<gene>
    <name evidence="19" type="ordered locus">MexAM1_META1p1588</name>
</gene>
<dbReference type="InterPro" id="IPR000700">
    <property type="entry name" value="PAS-assoc_C"/>
</dbReference>
<evidence type="ECO:0000256" key="12">
    <source>
        <dbReference type="ARBA" id="ARBA00022777"/>
    </source>
</evidence>
<dbReference type="GO" id="GO:0004673">
    <property type="term" value="F:protein histidine kinase activity"/>
    <property type="evidence" value="ECO:0007669"/>
    <property type="project" value="UniProtKB-EC"/>
</dbReference>
<keyword evidence="8" id="KW-0288">FMN</keyword>
<sequence length="336" mass="36359">MAGRVGTGTGAPDPRLLRAAVEATGEAILITSADIDEPGPRIEYANPAFTRMTGYEAEEVLGRSPRFLQGPGTDRAVLDGLRAAMKAGEMAQGEALNYRKDGTTYVVEWLITPVRDTEGRITHWVSAQRDVTGRRAGEDRQALLVRELHHRVKNTLATVQAVLNATMRSSLSVSEFTRALSGRIASLARTHALITEDLAQAASFEGLLRAELDPYDERGRLTLEGPAVVLPSELAVPVGMALHELTTNALRHGSLAAPTGRLQVAWWVEEGPAGRALRWDWSEHDGPPAPHPTREGFGHRLLNKVLATQTRAEVDVDFAPDGLRVSVRMPLPGTAA</sequence>
<dbReference type="RefSeq" id="WP_012752557.1">
    <property type="nucleotide sequence ID" value="NC_012808.1"/>
</dbReference>
<proteinExistence type="predicted"/>
<keyword evidence="14" id="KW-0157">Chromophore</keyword>
<dbReference type="InterPro" id="IPR000014">
    <property type="entry name" value="PAS"/>
</dbReference>
<keyword evidence="15" id="KW-0843">Virulence</keyword>
<evidence type="ECO:0000256" key="2">
    <source>
        <dbReference type="ARBA" id="ARBA00012438"/>
    </source>
</evidence>
<dbReference type="Gene3D" id="3.30.565.10">
    <property type="entry name" value="Histidine kinase-like ATPase, C-terminal domain"/>
    <property type="match status" value="1"/>
</dbReference>
<evidence type="ECO:0000256" key="10">
    <source>
        <dbReference type="ARBA" id="ARBA00022737"/>
    </source>
</evidence>
<dbReference type="Pfam" id="PF07536">
    <property type="entry name" value="HWE_HK"/>
    <property type="match status" value="1"/>
</dbReference>
<organism evidence="19 20">
    <name type="scientific">Methylorubrum extorquens (strain ATCC 14718 / DSM 1338 / JCM 2805 / NCIMB 9133 / AM1)</name>
    <name type="common">Methylobacterium extorquens</name>
    <dbReference type="NCBI Taxonomy" id="272630"/>
    <lineage>
        <taxon>Bacteria</taxon>
        <taxon>Pseudomonadati</taxon>
        <taxon>Pseudomonadota</taxon>
        <taxon>Alphaproteobacteria</taxon>
        <taxon>Hyphomicrobiales</taxon>
        <taxon>Methylobacteriaceae</taxon>
        <taxon>Methylorubrum</taxon>
    </lineage>
</organism>
<evidence type="ECO:0000259" key="17">
    <source>
        <dbReference type="PROSITE" id="PS50112"/>
    </source>
</evidence>
<keyword evidence="9" id="KW-0808">Transferase</keyword>
<dbReference type="EMBL" id="CP001510">
    <property type="protein sequence ID" value="ACS39447.1"/>
    <property type="molecule type" value="Genomic_DNA"/>
</dbReference>
<dbReference type="AlphaFoldDB" id="C5B097"/>
<keyword evidence="16" id="KW-0675">Receptor</keyword>
<comment type="catalytic activity">
    <reaction evidence="1">
        <text>ATP + protein L-histidine = ADP + protein N-phospho-L-histidine.</text>
        <dbReference type="EC" id="2.7.13.3"/>
    </reaction>
</comment>
<keyword evidence="4" id="KW-0600">Photoreceptor protein</keyword>
<feature type="domain" description="PAS" evidence="17">
    <location>
        <begin position="13"/>
        <end position="88"/>
    </location>
</feature>
<dbReference type="InterPro" id="IPR001610">
    <property type="entry name" value="PAC"/>
</dbReference>
<dbReference type="PANTHER" id="PTHR41523:SF7">
    <property type="entry name" value="HISTIDINE KINASE"/>
    <property type="match status" value="1"/>
</dbReference>
<evidence type="ECO:0000256" key="9">
    <source>
        <dbReference type="ARBA" id="ARBA00022679"/>
    </source>
</evidence>
<dbReference type="SMART" id="SM00911">
    <property type="entry name" value="HWE_HK"/>
    <property type="match status" value="1"/>
</dbReference>
<keyword evidence="20" id="KW-1185">Reference proteome</keyword>
<dbReference type="PANTHER" id="PTHR41523">
    <property type="entry name" value="TWO-COMPONENT SYSTEM SENSOR PROTEIN"/>
    <property type="match status" value="1"/>
</dbReference>
<keyword evidence="7" id="KW-0285">Flavoprotein</keyword>
<dbReference type="OrthoDB" id="7991996at2"/>
<evidence type="ECO:0000256" key="8">
    <source>
        <dbReference type="ARBA" id="ARBA00022643"/>
    </source>
</evidence>
<dbReference type="PROSITE" id="PS50113">
    <property type="entry name" value="PAC"/>
    <property type="match status" value="1"/>
</dbReference>
<evidence type="ECO:0000256" key="7">
    <source>
        <dbReference type="ARBA" id="ARBA00022630"/>
    </source>
</evidence>
<accession>C5B097</accession>
<evidence type="ECO:0000259" key="18">
    <source>
        <dbReference type="PROSITE" id="PS50113"/>
    </source>
</evidence>
<evidence type="ECO:0000256" key="16">
    <source>
        <dbReference type="ARBA" id="ARBA00023170"/>
    </source>
</evidence>
<dbReference type="InterPro" id="IPR036890">
    <property type="entry name" value="HATPase_C_sf"/>
</dbReference>
<dbReference type="Proteomes" id="UP000009081">
    <property type="component" value="Chromosome"/>
</dbReference>